<dbReference type="EMBL" id="JAGMUV010000002">
    <property type="protein sequence ID" value="KAH7171344.1"/>
    <property type="molecule type" value="Genomic_DNA"/>
</dbReference>
<evidence type="ECO:0000313" key="2">
    <source>
        <dbReference type="EMBL" id="KAH7171344.1"/>
    </source>
</evidence>
<keyword evidence="3" id="KW-1185">Reference proteome</keyword>
<sequence length="311" mass="35037">MPIDQICIPRSKCWGPKPVVPEKSTPNNNDNNTEAWVKTTKGWKKMKKWQALEYWQEVFSARNKTKNGTTEGVSRPSKHQATNLTRQWDTAANNDSRPVIVKENRVNKTKDARDSPVDGLMRFINRCTFDRESRKKPILEQNTRLLGNAEGDKMEEANYGFLEAQSTEEVDGVKRLLGINLTPSAQLGMVRRDNLGLDLVGNTHHARSIDHHVKPLLSPGCQIFLGVFLTCSLIIILYMGLVTMLHCMYPEAMRNRRPWTMRKRKTAAPPKVEGLDIKVDVVRPAAARGRADSGEDEGLKGLPAVVPRSMV</sequence>
<proteinExistence type="predicted"/>
<protein>
    <submittedName>
        <fullName evidence="2">Uncharacterized protein</fullName>
    </submittedName>
</protein>
<organism evidence="2 3">
    <name type="scientific">Dactylonectria macrodidyma</name>
    <dbReference type="NCBI Taxonomy" id="307937"/>
    <lineage>
        <taxon>Eukaryota</taxon>
        <taxon>Fungi</taxon>
        <taxon>Dikarya</taxon>
        <taxon>Ascomycota</taxon>
        <taxon>Pezizomycotina</taxon>
        <taxon>Sordariomycetes</taxon>
        <taxon>Hypocreomycetidae</taxon>
        <taxon>Hypocreales</taxon>
        <taxon>Nectriaceae</taxon>
        <taxon>Dactylonectria</taxon>
    </lineage>
</organism>
<evidence type="ECO:0000313" key="3">
    <source>
        <dbReference type="Proteomes" id="UP000738349"/>
    </source>
</evidence>
<dbReference type="Proteomes" id="UP000738349">
    <property type="component" value="Unassembled WGS sequence"/>
</dbReference>
<keyword evidence="1" id="KW-0472">Membrane</keyword>
<reference evidence="2" key="1">
    <citation type="journal article" date="2021" name="Nat. Commun.">
        <title>Genetic determinants of endophytism in the Arabidopsis root mycobiome.</title>
        <authorList>
            <person name="Mesny F."/>
            <person name="Miyauchi S."/>
            <person name="Thiergart T."/>
            <person name="Pickel B."/>
            <person name="Atanasova L."/>
            <person name="Karlsson M."/>
            <person name="Huettel B."/>
            <person name="Barry K.W."/>
            <person name="Haridas S."/>
            <person name="Chen C."/>
            <person name="Bauer D."/>
            <person name="Andreopoulos W."/>
            <person name="Pangilinan J."/>
            <person name="LaButti K."/>
            <person name="Riley R."/>
            <person name="Lipzen A."/>
            <person name="Clum A."/>
            <person name="Drula E."/>
            <person name="Henrissat B."/>
            <person name="Kohler A."/>
            <person name="Grigoriev I.V."/>
            <person name="Martin F.M."/>
            <person name="Hacquard S."/>
        </authorList>
    </citation>
    <scope>NUCLEOTIDE SEQUENCE</scope>
    <source>
        <strain evidence="2">MPI-CAGE-AT-0147</strain>
    </source>
</reference>
<comment type="caution">
    <text evidence="2">The sequence shown here is derived from an EMBL/GenBank/DDBJ whole genome shotgun (WGS) entry which is preliminary data.</text>
</comment>
<dbReference type="OrthoDB" id="10603803at2759"/>
<gene>
    <name evidence="2" type="ORF">EDB81DRAFT_910111</name>
</gene>
<keyword evidence="1" id="KW-0812">Transmembrane</keyword>
<evidence type="ECO:0000256" key="1">
    <source>
        <dbReference type="SAM" id="Phobius"/>
    </source>
</evidence>
<name>A0A9P9FRP5_9HYPO</name>
<keyword evidence="1" id="KW-1133">Transmembrane helix</keyword>
<dbReference type="AlphaFoldDB" id="A0A9P9FRP5"/>
<accession>A0A9P9FRP5</accession>
<feature type="transmembrane region" description="Helical" evidence="1">
    <location>
        <begin position="223"/>
        <end position="249"/>
    </location>
</feature>